<gene>
    <name evidence="2" type="ORF">GCM10023350_46640</name>
</gene>
<dbReference type="InterPro" id="IPR025164">
    <property type="entry name" value="Toastrack_DUF4097"/>
</dbReference>
<feature type="domain" description="DUF4097" evidence="1">
    <location>
        <begin position="16"/>
        <end position="167"/>
    </location>
</feature>
<accession>A0ABP8ZHC9</accession>
<proteinExistence type="predicted"/>
<evidence type="ECO:0000313" key="2">
    <source>
        <dbReference type="EMBL" id="GAA4755815.1"/>
    </source>
</evidence>
<dbReference type="Gene3D" id="2.160.20.120">
    <property type="match status" value="1"/>
</dbReference>
<evidence type="ECO:0000313" key="3">
    <source>
        <dbReference type="Proteomes" id="UP001499882"/>
    </source>
</evidence>
<evidence type="ECO:0000259" key="1">
    <source>
        <dbReference type="Pfam" id="PF13349"/>
    </source>
</evidence>
<comment type="caution">
    <text evidence="2">The sequence shown here is derived from an EMBL/GenBank/DDBJ whole genome shotgun (WGS) entry which is preliminary data.</text>
</comment>
<dbReference type="Pfam" id="PF13349">
    <property type="entry name" value="DUF4097"/>
    <property type="match status" value="1"/>
</dbReference>
<organism evidence="2 3">
    <name type="scientific">Nocardioides endophyticus</name>
    <dbReference type="NCBI Taxonomy" id="1353775"/>
    <lineage>
        <taxon>Bacteria</taxon>
        <taxon>Bacillati</taxon>
        <taxon>Actinomycetota</taxon>
        <taxon>Actinomycetes</taxon>
        <taxon>Propionibacteriales</taxon>
        <taxon>Nocardioidaceae</taxon>
        <taxon>Nocardioides</taxon>
    </lineage>
</organism>
<dbReference type="Proteomes" id="UP001499882">
    <property type="component" value="Unassembled WGS sequence"/>
</dbReference>
<keyword evidence="3" id="KW-1185">Reference proteome</keyword>
<protein>
    <recommendedName>
        <fullName evidence="1">DUF4097 domain-containing protein</fullName>
    </recommendedName>
</protein>
<sequence length="274" mass="27671">MTDHRFDTPQPVDLFVEIGRGTVSITATETPHTDVAISGRDADQVTVRQDGRQISVVGPKQRGAFFGGDHGLDVRVTLPSDSDLAVRTGSADISVTGTVGNAQLKSGSGDVRFGTATGPVVADTGSGDIRIEEAHGALKIKSGSGDIVVGTAEAVVSVSTGSGDVHVGSSGGPTVVKTGSGDLEVGDSTNDVSMSTGSGNLVVNRAHRGRVTAKGASGDVRIGIPAGIPVWTDITTISGAIRSQLTGAGEPQPGQDHVEVRARTVSGDVVLSES</sequence>
<dbReference type="RefSeq" id="WP_345529490.1">
    <property type="nucleotide sequence ID" value="NZ_BAABKN010000032.1"/>
</dbReference>
<name>A0ABP8ZHC9_9ACTN</name>
<reference evidence="3" key="1">
    <citation type="journal article" date="2019" name="Int. J. Syst. Evol. Microbiol.">
        <title>The Global Catalogue of Microorganisms (GCM) 10K type strain sequencing project: providing services to taxonomists for standard genome sequencing and annotation.</title>
        <authorList>
            <consortium name="The Broad Institute Genomics Platform"/>
            <consortium name="The Broad Institute Genome Sequencing Center for Infectious Disease"/>
            <person name="Wu L."/>
            <person name="Ma J."/>
        </authorList>
    </citation>
    <scope>NUCLEOTIDE SEQUENCE [LARGE SCALE GENOMIC DNA]</scope>
    <source>
        <strain evidence="3">JCM 18532</strain>
    </source>
</reference>
<dbReference type="EMBL" id="BAABKN010000032">
    <property type="protein sequence ID" value="GAA4755815.1"/>
    <property type="molecule type" value="Genomic_DNA"/>
</dbReference>